<evidence type="ECO:0000256" key="1">
    <source>
        <dbReference type="SAM" id="Phobius"/>
    </source>
</evidence>
<evidence type="ECO:0000313" key="2">
    <source>
        <dbReference type="EMBL" id="TDV56130.1"/>
    </source>
</evidence>
<feature type="transmembrane region" description="Helical" evidence="1">
    <location>
        <begin position="186"/>
        <end position="207"/>
    </location>
</feature>
<keyword evidence="3" id="KW-1185">Reference proteome</keyword>
<evidence type="ECO:0000313" key="3">
    <source>
        <dbReference type="Proteomes" id="UP000294927"/>
    </source>
</evidence>
<dbReference type="AlphaFoldDB" id="A0A4R7W0T2"/>
<gene>
    <name evidence="2" type="ORF">CLV71_102195</name>
</gene>
<reference evidence="2 3" key="1">
    <citation type="submission" date="2019-03" db="EMBL/GenBank/DDBJ databases">
        <title>Genomic Encyclopedia of Archaeal and Bacterial Type Strains, Phase II (KMG-II): from individual species to whole genera.</title>
        <authorList>
            <person name="Goeker M."/>
        </authorList>
    </citation>
    <scope>NUCLEOTIDE SEQUENCE [LARGE SCALE GENOMIC DNA]</scope>
    <source>
        <strain evidence="2 3">DSM 45499</strain>
    </source>
</reference>
<dbReference type="Proteomes" id="UP000294927">
    <property type="component" value="Unassembled WGS sequence"/>
</dbReference>
<evidence type="ECO:0008006" key="4">
    <source>
        <dbReference type="Google" id="ProtNLM"/>
    </source>
</evidence>
<comment type="caution">
    <text evidence="2">The sequence shown here is derived from an EMBL/GenBank/DDBJ whole genome shotgun (WGS) entry which is preliminary data.</text>
</comment>
<protein>
    <recommendedName>
        <fullName evidence="4">Intracellular septation protein A</fullName>
    </recommendedName>
</protein>
<feature type="transmembrane region" description="Helical" evidence="1">
    <location>
        <begin position="80"/>
        <end position="100"/>
    </location>
</feature>
<organism evidence="2 3">
    <name type="scientific">Actinophytocola oryzae</name>
    <dbReference type="NCBI Taxonomy" id="502181"/>
    <lineage>
        <taxon>Bacteria</taxon>
        <taxon>Bacillati</taxon>
        <taxon>Actinomycetota</taxon>
        <taxon>Actinomycetes</taxon>
        <taxon>Pseudonocardiales</taxon>
        <taxon>Pseudonocardiaceae</taxon>
    </lineage>
</organism>
<sequence length="231" mass="24586">MNVREWLTRPPPSLDELHPNATRATLQALSVAVPRMLRSTVLTAVTFLVGSALFGVVVGAVLAIVLVGAIFVMDRRAGRAGFVAALVLVFVAVSAAVAVISRSLPLFFLPAAAVDIVMALVLLGTVLAGKPLFAAATPDFLTLPERLSANEQQVSGAVRMTLVGSGYFVARGLLRLAAFFWLPTPWFIAVSIAGEIICDVSLAFVGVRVNIIRLREVDLELARQPTTEARL</sequence>
<feature type="transmembrane region" description="Helical" evidence="1">
    <location>
        <begin position="106"/>
        <end position="128"/>
    </location>
</feature>
<feature type="transmembrane region" description="Helical" evidence="1">
    <location>
        <begin position="44"/>
        <end position="73"/>
    </location>
</feature>
<keyword evidence="1" id="KW-0472">Membrane</keyword>
<keyword evidence="1" id="KW-0812">Transmembrane</keyword>
<accession>A0A4R7W0T2</accession>
<dbReference type="EMBL" id="SOCP01000002">
    <property type="protein sequence ID" value="TDV56130.1"/>
    <property type="molecule type" value="Genomic_DNA"/>
</dbReference>
<proteinExistence type="predicted"/>
<dbReference type="RefSeq" id="WP_133901410.1">
    <property type="nucleotide sequence ID" value="NZ_SOCP01000002.1"/>
</dbReference>
<name>A0A4R7W0T2_9PSEU</name>
<keyword evidence="1" id="KW-1133">Transmembrane helix</keyword>